<feature type="transmembrane region" description="Helical" evidence="2">
    <location>
        <begin position="12"/>
        <end position="29"/>
    </location>
</feature>
<accession>A0A0L0H679</accession>
<proteinExistence type="predicted"/>
<reference evidence="3 4" key="1">
    <citation type="submission" date="2009-08" db="EMBL/GenBank/DDBJ databases">
        <title>The Genome Sequence of Spizellomyces punctatus strain DAOM BR117.</title>
        <authorList>
            <consortium name="The Broad Institute Genome Sequencing Platform"/>
            <person name="Russ C."/>
            <person name="Cuomo C."/>
            <person name="Shea T."/>
            <person name="Young S.K."/>
            <person name="Zeng Q."/>
            <person name="Koehrsen M."/>
            <person name="Haas B."/>
            <person name="Borodovsky M."/>
            <person name="Guigo R."/>
            <person name="Alvarado L."/>
            <person name="Berlin A."/>
            <person name="Bochicchio J."/>
            <person name="Borenstein D."/>
            <person name="Chapman S."/>
            <person name="Chen Z."/>
            <person name="Engels R."/>
            <person name="Freedman E."/>
            <person name="Gellesch M."/>
            <person name="Goldberg J."/>
            <person name="Griggs A."/>
            <person name="Gujja S."/>
            <person name="Heiman D."/>
            <person name="Hepburn T."/>
            <person name="Howarth C."/>
            <person name="Jen D."/>
            <person name="Larson L."/>
            <person name="Lewis B."/>
            <person name="Mehta T."/>
            <person name="Park D."/>
            <person name="Pearson M."/>
            <person name="Roberts A."/>
            <person name="Saif S."/>
            <person name="Shenoy N."/>
            <person name="Sisk P."/>
            <person name="Stolte C."/>
            <person name="Sykes S."/>
            <person name="Thomson T."/>
            <person name="Walk T."/>
            <person name="White J."/>
            <person name="Yandava C."/>
            <person name="Burger G."/>
            <person name="Gray M.W."/>
            <person name="Holland P.W.H."/>
            <person name="King N."/>
            <person name="Lang F.B.F."/>
            <person name="Roger A.J."/>
            <person name="Ruiz-Trillo I."/>
            <person name="Lander E."/>
            <person name="Nusbaum C."/>
        </authorList>
    </citation>
    <scope>NUCLEOTIDE SEQUENCE [LARGE SCALE GENOMIC DNA]</scope>
    <source>
        <strain evidence="3 4">DAOM BR117</strain>
    </source>
</reference>
<feature type="transmembrane region" description="Helical" evidence="2">
    <location>
        <begin position="41"/>
        <end position="60"/>
    </location>
</feature>
<dbReference type="RefSeq" id="XP_016605050.1">
    <property type="nucleotide sequence ID" value="XM_016755978.1"/>
</dbReference>
<evidence type="ECO:0000313" key="4">
    <source>
        <dbReference type="Proteomes" id="UP000053201"/>
    </source>
</evidence>
<organism evidence="3 4">
    <name type="scientific">Spizellomyces punctatus (strain DAOM BR117)</name>
    <dbReference type="NCBI Taxonomy" id="645134"/>
    <lineage>
        <taxon>Eukaryota</taxon>
        <taxon>Fungi</taxon>
        <taxon>Fungi incertae sedis</taxon>
        <taxon>Chytridiomycota</taxon>
        <taxon>Chytridiomycota incertae sedis</taxon>
        <taxon>Chytridiomycetes</taxon>
        <taxon>Spizellomycetales</taxon>
        <taxon>Spizellomycetaceae</taxon>
        <taxon>Spizellomyces</taxon>
    </lineage>
</organism>
<evidence type="ECO:0000313" key="3">
    <source>
        <dbReference type="EMBL" id="KNC97010.1"/>
    </source>
</evidence>
<name>A0A0L0H679_SPIPD</name>
<evidence type="ECO:0000256" key="1">
    <source>
        <dbReference type="SAM" id="MobiDB-lite"/>
    </source>
</evidence>
<keyword evidence="2" id="KW-1133">Transmembrane helix</keyword>
<evidence type="ECO:0008006" key="5">
    <source>
        <dbReference type="Google" id="ProtNLM"/>
    </source>
</evidence>
<dbReference type="EMBL" id="KQ257466">
    <property type="protein sequence ID" value="KNC97010.1"/>
    <property type="molecule type" value="Genomic_DNA"/>
</dbReference>
<evidence type="ECO:0000256" key="2">
    <source>
        <dbReference type="SAM" id="Phobius"/>
    </source>
</evidence>
<dbReference type="VEuPathDB" id="FungiDB:SPPG_07826"/>
<feature type="transmembrane region" description="Helical" evidence="2">
    <location>
        <begin position="160"/>
        <end position="180"/>
    </location>
</feature>
<dbReference type="GeneID" id="27691015"/>
<keyword evidence="4" id="KW-1185">Reference proteome</keyword>
<dbReference type="OrthoDB" id="10435272at2759"/>
<keyword evidence="2" id="KW-0472">Membrane</keyword>
<dbReference type="Proteomes" id="UP000053201">
    <property type="component" value="Unassembled WGS sequence"/>
</dbReference>
<feature type="transmembrane region" description="Helical" evidence="2">
    <location>
        <begin position="115"/>
        <end position="135"/>
    </location>
</feature>
<sequence>MITLREQRQVGILFTGFALGITSSALINWSRKHPKNRNVILQLYSILLSAVANILMFIIAHEILNDRYGKPATIASFLANNCSDFQQYFLTYFSVIRFESLIYPRNRRATWGIRSWAFLIVALYFIDHLMTYIAMAKCNMENVATFIQSYYFNSIGKSSAMAGLFLYLVMVLVVDIWLIVKIRDSQKTLTKGVNLQASHTQIAIIIMCVVVKLAESAFKLVSVLTTYGALDSYIRGITCAIEIWSITELGVTVEEIMKVKRPGQSSDPPSQETREGALADDPTNIRRNTHKSPA</sequence>
<dbReference type="AlphaFoldDB" id="A0A0L0H679"/>
<gene>
    <name evidence="3" type="ORF">SPPG_07826</name>
</gene>
<keyword evidence="2" id="KW-0812">Transmembrane</keyword>
<dbReference type="InParanoid" id="A0A0L0H679"/>
<protein>
    <recommendedName>
        <fullName evidence="5">G-protein coupled receptors family 1 profile domain-containing protein</fullName>
    </recommendedName>
</protein>
<feature type="region of interest" description="Disordered" evidence="1">
    <location>
        <begin position="260"/>
        <end position="294"/>
    </location>
</feature>